<evidence type="ECO:0000313" key="1">
    <source>
        <dbReference type="EMBL" id="KAA1095281.1"/>
    </source>
</evidence>
<dbReference type="AlphaFoldDB" id="A0A5B0P1L0"/>
<evidence type="ECO:0000313" key="3">
    <source>
        <dbReference type="Proteomes" id="UP000324748"/>
    </source>
</evidence>
<comment type="caution">
    <text evidence="1">The sequence shown here is derived from an EMBL/GenBank/DDBJ whole genome shotgun (WGS) entry which is preliminary data.</text>
</comment>
<evidence type="ECO:0000313" key="4">
    <source>
        <dbReference type="Proteomes" id="UP000325313"/>
    </source>
</evidence>
<dbReference type="Proteomes" id="UP000325313">
    <property type="component" value="Unassembled WGS sequence"/>
</dbReference>
<keyword evidence="3" id="KW-1185">Reference proteome</keyword>
<proteinExistence type="predicted"/>
<dbReference type="Proteomes" id="UP000324748">
    <property type="component" value="Unassembled WGS sequence"/>
</dbReference>
<gene>
    <name evidence="2" type="ORF">PGT21_014835</name>
    <name evidence="1" type="ORF">PGTUg99_012929</name>
</gene>
<evidence type="ECO:0000313" key="2">
    <source>
        <dbReference type="EMBL" id="KAA1099617.1"/>
    </source>
</evidence>
<dbReference type="EMBL" id="VDEP01000372">
    <property type="protein sequence ID" value="KAA1095281.1"/>
    <property type="molecule type" value="Genomic_DNA"/>
</dbReference>
<name>A0A5B0P1L0_PUCGR</name>
<accession>A0A5B0P1L0</accession>
<reference evidence="3 4" key="1">
    <citation type="submission" date="2019-05" db="EMBL/GenBank/DDBJ databases">
        <title>Emergence of the Ug99 lineage of the wheat stem rust pathogen through somatic hybridization.</title>
        <authorList>
            <person name="Li F."/>
            <person name="Upadhyaya N.M."/>
            <person name="Sperschneider J."/>
            <person name="Matny O."/>
            <person name="Nguyen-Phuc H."/>
            <person name="Mago R."/>
            <person name="Raley C."/>
            <person name="Miller M.E."/>
            <person name="Silverstein K.A.T."/>
            <person name="Henningsen E."/>
            <person name="Hirsch C.D."/>
            <person name="Visser B."/>
            <person name="Pretorius Z.A."/>
            <person name="Steffenson B.J."/>
            <person name="Schwessinger B."/>
            <person name="Dodds P.N."/>
            <person name="Figueroa M."/>
        </authorList>
    </citation>
    <scope>NUCLEOTIDE SEQUENCE [LARGE SCALE GENOMIC DNA]</scope>
    <source>
        <strain evidence="2">21-0</strain>
        <strain evidence="1 4">Ug99</strain>
    </source>
</reference>
<sequence>MPKLNEGSHSEDLLSDSDISWEDISPTIEDIMYKRTLVIHYVEEFLQDVRQRKLIPQFNPIPRVRKSQLIEIAYLVFEHLFPIYTQNEAVTQYNLNVELEVHKFPLFIQDFFLKFMCKDCQSQRIRQEQLLNTISEAHQALENEFRGKYIGLRVLVAKMEVEFKSGSLSMQEIKQKHNSEIWDSMVKCELQLMHPHESIIIREHITKLGWVKGKIVGNLSKISFRDAERLINLLKCGTQLFKTVPLFNRLDYCMKIEDEEKKNLIFMDAGRKLESLYGKIPEEECQELHKVHNFSRRRLSRSDYSFWKEYIFTKLTKLPPLSVQVLDDIIFDASRCQLLEDSRRKSLQETYGKVNEDFLSPELKERLDTLSEMWRIHEVEIRILTQEPLKN</sequence>
<dbReference type="EMBL" id="VSWC01000054">
    <property type="protein sequence ID" value="KAA1099617.1"/>
    <property type="molecule type" value="Genomic_DNA"/>
</dbReference>
<protein>
    <submittedName>
        <fullName evidence="1">Uncharacterized protein</fullName>
    </submittedName>
</protein>
<organism evidence="1 4">
    <name type="scientific">Puccinia graminis f. sp. tritici</name>
    <dbReference type="NCBI Taxonomy" id="56615"/>
    <lineage>
        <taxon>Eukaryota</taxon>
        <taxon>Fungi</taxon>
        <taxon>Dikarya</taxon>
        <taxon>Basidiomycota</taxon>
        <taxon>Pucciniomycotina</taxon>
        <taxon>Pucciniomycetes</taxon>
        <taxon>Pucciniales</taxon>
        <taxon>Pucciniaceae</taxon>
        <taxon>Puccinia</taxon>
    </lineage>
</organism>